<dbReference type="EMBL" id="CCYD01000472">
    <property type="protein sequence ID" value="CEG40286.1"/>
    <property type="molecule type" value="Genomic_DNA"/>
</dbReference>
<dbReference type="InterPro" id="IPR050216">
    <property type="entry name" value="LRR_domain-containing"/>
</dbReference>
<feature type="coiled-coil region" evidence="3">
    <location>
        <begin position="1178"/>
        <end position="1258"/>
    </location>
</feature>
<dbReference type="Pfam" id="PF13855">
    <property type="entry name" value="LRR_8"/>
    <property type="match status" value="3"/>
</dbReference>
<evidence type="ECO:0000256" key="3">
    <source>
        <dbReference type="SAM" id="Coils"/>
    </source>
</evidence>
<dbReference type="Pfam" id="PF00560">
    <property type="entry name" value="LRR_1"/>
    <property type="match status" value="1"/>
</dbReference>
<dbReference type="PANTHER" id="PTHR48051">
    <property type="match status" value="1"/>
</dbReference>
<evidence type="ECO:0000313" key="5">
    <source>
        <dbReference type="EMBL" id="CEG40286.1"/>
    </source>
</evidence>
<dbReference type="STRING" id="4781.A0A0P1AGT2"/>
<proteinExistence type="predicted"/>
<keyword evidence="2" id="KW-0677">Repeat</keyword>
<sequence>MNDDSRFQIMSLEMKSCQENLPRLDMAREYLAAGKSYKAARDKIASVHEQYRQMQQIRQEACERERRNQKLVATFMETRLATCGVPTLNSMNVRIERQRAKVNDCKPQIDNRKLMPGQALDVRIHSAIRTSYSSQDLNLKSLELVHLPCDLIFSTLLMQFARLIRSVNISRNALHELDENFISAFPEIESFNCKENALVRLPTDALRHLRYLRVLNVSGNQLDNLLISLPNTMEKLDACRNRLHNVDNLHTLTSLVTLDLSHNYLQLLPCGLPTLHHLQSLDLSGNRLVTLATRPELQIHAMKRQDRKDTKEILEETQDADRYWRIELDPMTNEKVYFHRLTKRVTRATPKCFQSPLSDHQLARNQQSQHNREILEKFPLGWEILVPSRSEMSTALQFVNHCTNEKYSILPSALDHWEGLEHLQLLILSNNELPELPVSIGKLKRLTRLEVDNNNLMTLPDELFGLEALESLKLNSNQLTTLPSSFTKLIHLIDVDLKLNRLREIPSTIGNLQHLRILDVSSNALEDLPPSLLELKRLEHLYLSGNLPLLNAGFTFESLQCGEVTSIQWQLEQKLAAGRHGKLPPEPQARLIGIGAECWSTNLHINREFMRAIELAKDTHTLSFHWRGMETFELPSVFFNLIHLQELRLSGQKLNVLPAQFHCFSNLRLLELRENRMCMIVPQVFGSKRSLTSIGIGSKLEHLDLRYNRLEQLPETLEKCVRLQVLRLSHNLLNSLPQSMHGLAQTLVDLQLAHNQLTSSPRALSGLKALQRLDLSFNRLETLEMDFSHLLHLQVLRLSGNRLTELPMSLKMSPIQDLSFAGNHIVEFPPVVIYLGATLKRLDMQTNRLERLPLEFGKALTTLADIESDGNPLRSPPAEIMRLGIKVISSYLHKRQERVDELVALFKTLELRYDRKAFQTPIVQHLIPFQSSLRFFTSEHLKAIDRAVDYYVNGSFYLPPSLKPKPFFRRGVDLCYDMVLLTHFQLAQCHHRIVLNELLQLLRLIRHKRWADKTEFRYDLQRPWGRRGELVGVYTIRQSLLFPTDDSQAQKRHDELPSVIDVIKTRTQRGFPSEPFLANKRTLQDVENALREFVGPYGPVGIIHDNVPLRCACTDMLRYGKMHDPCRQQGWTIVSILYTEDESLRREVDDKNVREAHGDLLPGIQTFLDTSEGQKHLRQEVKRIKEMIRKQIQTIQKQLKEHRTELKLLVRRYKRRERESKTKAEVKRKFVRREKLEIAKARVREDEMELKREKVRRRQDHTAFRREVEQLMLEEASTTARQQVIRQQRDKAIAMGWRRPWDGMDGRAFEQYKLEIYRHQTGGINREGDNNVSKGEADSDDNSEISDVSFEGYDDFVFRRSQEDERESNDAAFIEQEEADTDPDDSDELSSEEESESLESEDSNL</sequence>
<dbReference type="Proteomes" id="UP000054928">
    <property type="component" value="Unassembled WGS sequence"/>
</dbReference>
<evidence type="ECO:0000256" key="1">
    <source>
        <dbReference type="ARBA" id="ARBA00022614"/>
    </source>
</evidence>
<dbReference type="InterPro" id="IPR003591">
    <property type="entry name" value="Leu-rich_rpt_typical-subtyp"/>
</dbReference>
<keyword evidence="3" id="KW-0175">Coiled coil</keyword>
<feature type="compositionally biased region" description="Acidic residues" evidence="4">
    <location>
        <begin position="1375"/>
        <end position="1405"/>
    </location>
</feature>
<dbReference type="SUPFAM" id="SSF52058">
    <property type="entry name" value="L domain-like"/>
    <property type="match status" value="3"/>
</dbReference>
<dbReference type="InterPro" id="IPR032675">
    <property type="entry name" value="LRR_dom_sf"/>
</dbReference>
<dbReference type="OrthoDB" id="676979at2759"/>
<dbReference type="GO" id="GO:0005737">
    <property type="term" value="C:cytoplasm"/>
    <property type="evidence" value="ECO:0007669"/>
    <property type="project" value="TreeGrafter"/>
</dbReference>
<accession>A0A0P1AGT2</accession>
<dbReference type="OMA" id="ECEKHGG"/>
<organism evidence="5 6">
    <name type="scientific">Plasmopara halstedii</name>
    <name type="common">Downy mildew of sunflower</name>
    <dbReference type="NCBI Taxonomy" id="4781"/>
    <lineage>
        <taxon>Eukaryota</taxon>
        <taxon>Sar</taxon>
        <taxon>Stramenopiles</taxon>
        <taxon>Oomycota</taxon>
        <taxon>Peronosporomycetes</taxon>
        <taxon>Peronosporales</taxon>
        <taxon>Peronosporaceae</taxon>
        <taxon>Plasmopara</taxon>
    </lineage>
</organism>
<keyword evidence="6" id="KW-1185">Reference proteome</keyword>
<dbReference type="PROSITE" id="PS51450">
    <property type="entry name" value="LRR"/>
    <property type="match status" value="6"/>
</dbReference>
<dbReference type="SMART" id="SM00364">
    <property type="entry name" value="LRR_BAC"/>
    <property type="match status" value="12"/>
</dbReference>
<dbReference type="SMART" id="SM00369">
    <property type="entry name" value="LRR_TYP"/>
    <property type="match status" value="15"/>
</dbReference>
<feature type="region of interest" description="Disordered" evidence="4">
    <location>
        <begin position="1323"/>
        <end position="1405"/>
    </location>
</feature>
<reference evidence="6" key="1">
    <citation type="submission" date="2014-09" db="EMBL/GenBank/DDBJ databases">
        <authorList>
            <person name="Sharma Rahul"/>
            <person name="Thines Marco"/>
        </authorList>
    </citation>
    <scope>NUCLEOTIDE SEQUENCE [LARGE SCALE GENOMIC DNA]</scope>
</reference>
<dbReference type="InterPro" id="IPR001611">
    <property type="entry name" value="Leu-rich_rpt"/>
</dbReference>
<dbReference type="RefSeq" id="XP_024576655.1">
    <property type="nucleotide sequence ID" value="XM_024725928.1"/>
</dbReference>
<protein>
    <submittedName>
        <fullName evidence="5">Leucine-rich repeat protein</fullName>
    </submittedName>
</protein>
<dbReference type="SMART" id="SM00365">
    <property type="entry name" value="LRR_SD22"/>
    <property type="match status" value="7"/>
</dbReference>
<evidence type="ECO:0000256" key="2">
    <source>
        <dbReference type="ARBA" id="ARBA00022737"/>
    </source>
</evidence>
<keyword evidence="1" id="KW-0433">Leucine-rich repeat</keyword>
<evidence type="ECO:0000256" key="4">
    <source>
        <dbReference type="SAM" id="MobiDB-lite"/>
    </source>
</evidence>
<dbReference type="PANTHER" id="PTHR48051:SF1">
    <property type="entry name" value="RAS SUPPRESSOR PROTEIN 1"/>
    <property type="match status" value="1"/>
</dbReference>
<dbReference type="Gene3D" id="3.80.10.10">
    <property type="entry name" value="Ribonuclease Inhibitor"/>
    <property type="match status" value="3"/>
</dbReference>
<dbReference type="GeneID" id="36405549"/>
<name>A0A0P1AGT2_PLAHL</name>
<evidence type="ECO:0000313" key="6">
    <source>
        <dbReference type="Proteomes" id="UP000054928"/>
    </source>
</evidence>